<dbReference type="InterPro" id="IPR013083">
    <property type="entry name" value="Znf_RING/FYVE/PHD"/>
</dbReference>
<evidence type="ECO:0000256" key="7">
    <source>
        <dbReference type="ARBA" id="ARBA00022786"/>
    </source>
</evidence>
<feature type="domain" description="RING-type" evidence="14">
    <location>
        <begin position="123"/>
        <end position="165"/>
    </location>
</feature>
<evidence type="ECO:0000256" key="6">
    <source>
        <dbReference type="ARBA" id="ARBA00022771"/>
    </source>
</evidence>
<evidence type="ECO:0000256" key="1">
    <source>
        <dbReference type="ARBA" id="ARBA00004167"/>
    </source>
</evidence>
<dbReference type="Proteomes" id="UP000594263">
    <property type="component" value="Unplaced"/>
</dbReference>
<dbReference type="GO" id="GO:0016740">
    <property type="term" value="F:transferase activity"/>
    <property type="evidence" value="ECO:0007669"/>
    <property type="project" value="UniProtKB-KW"/>
</dbReference>
<evidence type="ECO:0000259" key="14">
    <source>
        <dbReference type="PROSITE" id="PS50089"/>
    </source>
</evidence>
<sequence length="187" mass="20527">MINDAISTAQIILTIPVCFAIILVGLLLVELVRRSCNGDRFVGVDPDQHPHPPLPAVVIDVGFAAAHPPEPAQIRHCTLQQSRDLLPQYSVVFLSYQTYEDIMITSSDQKEAGTAARVGHSECAVCLAEFEAADWCSVLGKCGHVFHAQCAKQWLEKNPSCPVCRTSSLIFSDNVSRSRRLTINRPS</sequence>
<dbReference type="SMART" id="SM00184">
    <property type="entry name" value="RING"/>
    <property type="match status" value="1"/>
</dbReference>
<dbReference type="PROSITE" id="PS50089">
    <property type="entry name" value="ZF_RING_2"/>
    <property type="match status" value="1"/>
</dbReference>
<name>A0A7N0TNL1_KALFE</name>
<keyword evidence="7" id="KW-0833">Ubl conjugation pathway</keyword>
<accession>A0A7N0TNL1</accession>
<comment type="similarity">
    <text evidence="11">Belongs to the RING-type zinc finger family. ATL subfamily.</text>
</comment>
<keyword evidence="5" id="KW-0479">Metal-binding</keyword>
<dbReference type="EnsemblPlants" id="Kaladp0040s0474.1.v1.1">
    <property type="protein sequence ID" value="Kaladp0040s0474.1.v1.1.CDS.1"/>
    <property type="gene ID" value="Kaladp0040s0474.v1.1"/>
</dbReference>
<keyword evidence="6 12" id="KW-0863">Zinc-finger</keyword>
<organism evidence="15 16">
    <name type="scientific">Kalanchoe fedtschenkoi</name>
    <name type="common">Lavender scallops</name>
    <name type="synonym">South American air plant</name>
    <dbReference type="NCBI Taxonomy" id="63787"/>
    <lineage>
        <taxon>Eukaryota</taxon>
        <taxon>Viridiplantae</taxon>
        <taxon>Streptophyta</taxon>
        <taxon>Embryophyta</taxon>
        <taxon>Tracheophyta</taxon>
        <taxon>Spermatophyta</taxon>
        <taxon>Magnoliopsida</taxon>
        <taxon>eudicotyledons</taxon>
        <taxon>Gunneridae</taxon>
        <taxon>Pentapetalae</taxon>
        <taxon>Saxifragales</taxon>
        <taxon>Crassulaceae</taxon>
        <taxon>Kalanchoe</taxon>
    </lineage>
</organism>
<evidence type="ECO:0000256" key="8">
    <source>
        <dbReference type="ARBA" id="ARBA00022833"/>
    </source>
</evidence>
<evidence type="ECO:0000256" key="11">
    <source>
        <dbReference type="ARBA" id="ARBA00024209"/>
    </source>
</evidence>
<evidence type="ECO:0000256" key="13">
    <source>
        <dbReference type="SAM" id="Phobius"/>
    </source>
</evidence>
<evidence type="ECO:0000256" key="3">
    <source>
        <dbReference type="ARBA" id="ARBA00022679"/>
    </source>
</evidence>
<keyword evidence="16" id="KW-1185">Reference proteome</keyword>
<protein>
    <recommendedName>
        <fullName evidence="14">RING-type domain-containing protein</fullName>
    </recommendedName>
</protein>
<evidence type="ECO:0000256" key="4">
    <source>
        <dbReference type="ARBA" id="ARBA00022692"/>
    </source>
</evidence>
<dbReference type="PANTHER" id="PTHR45768">
    <property type="entry name" value="E3 UBIQUITIN-PROTEIN LIGASE RNF13-LIKE"/>
    <property type="match status" value="1"/>
</dbReference>
<dbReference type="GO" id="GO:0016020">
    <property type="term" value="C:membrane"/>
    <property type="evidence" value="ECO:0007669"/>
    <property type="project" value="UniProtKB-SubCell"/>
</dbReference>
<evidence type="ECO:0000256" key="2">
    <source>
        <dbReference type="ARBA" id="ARBA00004906"/>
    </source>
</evidence>
<evidence type="ECO:0000256" key="5">
    <source>
        <dbReference type="ARBA" id="ARBA00022723"/>
    </source>
</evidence>
<evidence type="ECO:0000256" key="12">
    <source>
        <dbReference type="PROSITE-ProRule" id="PRU00175"/>
    </source>
</evidence>
<dbReference type="PANTHER" id="PTHR45768:SF18">
    <property type="entry name" value="RING-H2 FINGER PROTEIN ATL47-RELATED"/>
    <property type="match status" value="1"/>
</dbReference>
<dbReference type="Gene3D" id="3.30.40.10">
    <property type="entry name" value="Zinc/RING finger domain, C3HC4 (zinc finger)"/>
    <property type="match status" value="1"/>
</dbReference>
<comment type="pathway">
    <text evidence="2">Protein modification; protein ubiquitination.</text>
</comment>
<keyword evidence="3" id="KW-0808">Transferase</keyword>
<reference evidence="15" key="1">
    <citation type="submission" date="2021-01" db="UniProtKB">
        <authorList>
            <consortium name="EnsemblPlants"/>
        </authorList>
    </citation>
    <scope>IDENTIFICATION</scope>
</reference>
<dbReference type="Gramene" id="Kaladp0040s0474.1.v1.1">
    <property type="protein sequence ID" value="Kaladp0040s0474.1.v1.1.CDS.1"/>
    <property type="gene ID" value="Kaladp0040s0474.v1.1"/>
</dbReference>
<keyword evidence="8" id="KW-0862">Zinc</keyword>
<dbReference type="InterPro" id="IPR001841">
    <property type="entry name" value="Znf_RING"/>
</dbReference>
<dbReference type="AlphaFoldDB" id="A0A7N0TNL1"/>
<keyword evidence="9 13" id="KW-1133">Transmembrane helix</keyword>
<keyword evidence="4 13" id="KW-0812">Transmembrane</keyword>
<proteinExistence type="inferred from homology"/>
<evidence type="ECO:0000256" key="10">
    <source>
        <dbReference type="ARBA" id="ARBA00023136"/>
    </source>
</evidence>
<evidence type="ECO:0000256" key="9">
    <source>
        <dbReference type="ARBA" id="ARBA00022989"/>
    </source>
</evidence>
<evidence type="ECO:0000313" key="15">
    <source>
        <dbReference type="EnsemblPlants" id="Kaladp0040s0474.1.v1.1.CDS.1"/>
    </source>
</evidence>
<dbReference type="Pfam" id="PF13639">
    <property type="entry name" value="zf-RING_2"/>
    <property type="match status" value="1"/>
</dbReference>
<evidence type="ECO:0000313" key="16">
    <source>
        <dbReference type="Proteomes" id="UP000594263"/>
    </source>
</evidence>
<comment type="subcellular location">
    <subcellularLocation>
        <location evidence="1">Membrane</location>
        <topology evidence="1">Single-pass membrane protein</topology>
    </subcellularLocation>
</comment>
<feature type="transmembrane region" description="Helical" evidence="13">
    <location>
        <begin position="6"/>
        <end position="29"/>
    </location>
</feature>
<dbReference type="GO" id="GO:0008270">
    <property type="term" value="F:zinc ion binding"/>
    <property type="evidence" value="ECO:0007669"/>
    <property type="project" value="UniProtKB-KW"/>
</dbReference>
<keyword evidence="10 13" id="KW-0472">Membrane</keyword>
<dbReference type="SUPFAM" id="SSF57850">
    <property type="entry name" value="RING/U-box"/>
    <property type="match status" value="1"/>
</dbReference>